<keyword evidence="2" id="KW-1185">Reference proteome</keyword>
<accession>A0ABS8CUK1</accession>
<dbReference type="InterPro" id="IPR029052">
    <property type="entry name" value="Metallo-depent_PP-like"/>
</dbReference>
<reference evidence="1 2" key="1">
    <citation type="submission" date="2021-10" db="EMBL/GenBank/DDBJ databases">
        <title>Collection of gut derived symbiotic bacterial strains cultured from healthy donors.</title>
        <authorList>
            <person name="Lin H."/>
            <person name="Littmann E."/>
            <person name="Claire K."/>
            <person name="Pamer E."/>
        </authorList>
    </citation>
    <scope>NUCLEOTIDE SEQUENCE [LARGE SCALE GENOMIC DNA]</scope>
    <source>
        <strain evidence="1 2">MSK.17.68</strain>
    </source>
</reference>
<protein>
    <recommendedName>
        <fullName evidence="3">Trifunctional nucleotide phosphoesterase protein YfkN</fullName>
    </recommendedName>
</protein>
<dbReference type="Proteomes" id="UP001299409">
    <property type="component" value="Unassembled WGS sequence"/>
</dbReference>
<dbReference type="SUPFAM" id="SSF56300">
    <property type="entry name" value="Metallo-dependent phosphatases"/>
    <property type="match status" value="1"/>
</dbReference>
<dbReference type="EMBL" id="JAJBMB010000002">
    <property type="protein sequence ID" value="MCB5445145.1"/>
    <property type="molecule type" value="Genomic_DNA"/>
</dbReference>
<proteinExistence type="predicted"/>
<evidence type="ECO:0000313" key="2">
    <source>
        <dbReference type="Proteomes" id="UP001299409"/>
    </source>
</evidence>
<comment type="caution">
    <text evidence="1">The sequence shown here is derived from an EMBL/GenBank/DDBJ whole genome shotgun (WGS) entry which is preliminary data.</text>
</comment>
<dbReference type="Gene3D" id="3.60.21.10">
    <property type="match status" value="1"/>
</dbReference>
<organism evidence="1 2">
    <name type="scientific">Intestinibacter bartlettii</name>
    <dbReference type="NCBI Taxonomy" id="261299"/>
    <lineage>
        <taxon>Bacteria</taxon>
        <taxon>Bacillati</taxon>
        <taxon>Bacillota</taxon>
        <taxon>Clostridia</taxon>
        <taxon>Peptostreptococcales</taxon>
        <taxon>Peptostreptococcaceae</taxon>
        <taxon>Intestinibacter</taxon>
    </lineage>
</organism>
<name>A0ABS8CUK1_9FIRM</name>
<dbReference type="GeneID" id="89564256"/>
<dbReference type="RefSeq" id="WP_007285596.1">
    <property type="nucleotide sequence ID" value="NZ_BAABXU010000001.1"/>
</dbReference>
<gene>
    <name evidence="1" type="ORF">LIP50_02900</name>
</gene>
<evidence type="ECO:0008006" key="3">
    <source>
        <dbReference type="Google" id="ProtNLM"/>
    </source>
</evidence>
<sequence length="109" mass="12494">MKNLKIYFTSDLHGYVYPTDYIDRSQKNIGLLNIINQFEKDGNTLIIDAGDTIQGSPFTNYLSTTEFDVHPIAKIFNIAFPILSKNIWYLLRIICIPSASGYFKNLQIL</sequence>
<evidence type="ECO:0000313" key="1">
    <source>
        <dbReference type="EMBL" id="MCB5445145.1"/>
    </source>
</evidence>